<dbReference type="InterPro" id="IPR001344">
    <property type="entry name" value="Chloro_AB-bd_pln"/>
</dbReference>
<evidence type="ECO:0000256" key="9">
    <source>
        <dbReference type="PIRSR" id="PIRSR601344-1"/>
    </source>
</evidence>
<evidence type="ECO:0000256" key="10">
    <source>
        <dbReference type="SAM" id="Phobius"/>
    </source>
</evidence>
<keyword evidence="10" id="KW-0812">Transmembrane</keyword>
<comment type="function">
    <text evidence="1">The light-harvesting complex (LHC) functions as a light receptor, it captures and delivers excitation energy to photosystems with which it is closely associated. Energy is transferred from the carotenoid and chlorophyll C (or B) to chlorophyll A and the photosynthetic reaction centers where it is used to synthesize ATP and reducing power.</text>
</comment>
<reference evidence="11" key="2">
    <citation type="submission" date="2021-04" db="EMBL/GenBank/DDBJ databases">
        <authorList>
            <person name="Podell S."/>
        </authorList>
    </citation>
    <scope>NUCLEOTIDE SEQUENCE</scope>
    <source>
        <strain evidence="11">Hildebrandi</strain>
    </source>
</reference>
<evidence type="ECO:0000256" key="4">
    <source>
        <dbReference type="ARBA" id="ARBA00022528"/>
    </source>
</evidence>
<evidence type="ECO:0000256" key="5">
    <source>
        <dbReference type="ARBA" id="ARBA00022531"/>
    </source>
</evidence>
<proteinExistence type="inferred from homology"/>
<comment type="caution">
    <text evidence="11">The sequence shown here is derived from an EMBL/GenBank/DDBJ whole genome shotgun (WGS) entry which is preliminary data.</text>
</comment>
<dbReference type="GO" id="GO:0016168">
    <property type="term" value="F:chlorophyll binding"/>
    <property type="evidence" value="ECO:0007669"/>
    <property type="project" value="UniProtKB-KW"/>
</dbReference>
<reference evidence="11" key="1">
    <citation type="journal article" date="2021" name="Sci. Rep.">
        <title>Diploid genomic architecture of Nitzschia inconspicua, an elite biomass production diatom.</title>
        <authorList>
            <person name="Oliver A."/>
            <person name="Podell S."/>
            <person name="Pinowska A."/>
            <person name="Traller J.C."/>
            <person name="Smith S.R."/>
            <person name="McClure R."/>
            <person name="Beliaev A."/>
            <person name="Bohutskyi P."/>
            <person name="Hill E.A."/>
            <person name="Rabines A."/>
            <person name="Zheng H."/>
            <person name="Allen L.Z."/>
            <person name="Kuo A."/>
            <person name="Grigoriev I.V."/>
            <person name="Allen A.E."/>
            <person name="Hazlebeck D."/>
            <person name="Allen E.E."/>
        </authorList>
    </citation>
    <scope>NUCLEOTIDE SEQUENCE</scope>
    <source>
        <strain evidence="11">Hildebrandi</strain>
    </source>
</reference>
<comment type="similarity">
    <text evidence="3">Belongs to the fucoxanthin chlorophyll protein family.</text>
</comment>
<keyword evidence="10" id="KW-0472">Membrane</keyword>
<keyword evidence="9" id="KW-0148">Chlorophyll</keyword>
<dbReference type="GO" id="GO:0009507">
    <property type="term" value="C:chloroplast"/>
    <property type="evidence" value="ECO:0007669"/>
    <property type="project" value="UniProtKB-SubCell"/>
</dbReference>
<dbReference type="GO" id="GO:0016020">
    <property type="term" value="C:membrane"/>
    <property type="evidence" value="ECO:0007669"/>
    <property type="project" value="InterPro"/>
</dbReference>
<dbReference type="InterPro" id="IPR022796">
    <property type="entry name" value="Chloroa_b-bind"/>
</dbReference>
<keyword evidence="4" id="KW-0150">Chloroplast</keyword>
<feature type="binding site" evidence="9">
    <location>
        <position position="116"/>
    </location>
    <ligand>
        <name>chlorophyll a</name>
        <dbReference type="ChEBI" id="CHEBI:58416"/>
        <label>1</label>
    </ligand>
</feature>
<organism evidence="11 12">
    <name type="scientific">Nitzschia inconspicua</name>
    <dbReference type="NCBI Taxonomy" id="303405"/>
    <lineage>
        <taxon>Eukaryota</taxon>
        <taxon>Sar</taxon>
        <taxon>Stramenopiles</taxon>
        <taxon>Ochrophyta</taxon>
        <taxon>Bacillariophyta</taxon>
        <taxon>Bacillariophyceae</taxon>
        <taxon>Bacillariophycidae</taxon>
        <taxon>Bacillariales</taxon>
        <taxon>Bacillariaceae</taxon>
        <taxon>Nitzschia</taxon>
    </lineage>
</organism>
<evidence type="ECO:0000313" key="12">
    <source>
        <dbReference type="Proteomes" id="UP000693970"/>
    </source>
</evidence>
<protein>
    <submittedName>
        <fullName evidence="11">Chlorophyll A-B binding protein</fullName>
    </submittedName>
</protein>
<dbReference type="Proteomes" id="UP000693970">
    <property type="component" value="Unassembled WGS sequence"/>
</dbReference>
<comment type="subcellular location">
    <subcellularLocation>
        <location evidence="2">Plastid</location>
        <location evidence="2">Chloroplast</location>
    </subcellularLocation>
</comment>
<dbReference type="GO" id="GO:0030076">
    <property type="term" value="C:light-harvesting complex"/>
    <property type="evidence" value="ECO:0007669"/>
    <property type="project" value="UniProtKB-KW"/>
</dbReference>
<evidence type="ECO:0000256" key="8">
    <source>
        <dbReference type="ARBA" id="ARBA00044011"/>
    </source>
</evidence>
<keyword evidence="5" id="KW-0602">Photosynthesis</keyword>
<keyword evidence="12" id="KW-1185">Reference proteome</keyword>
<evidence type="ECO:0000256" key="6">
    <source>
        <dbReference type="ARBA" id="ARBA00022640"/>
    </source>
</evidence>
<sequence>MVSSSALNAADLSSMRGVGPETGGRFDTLDLAQYAPLDFLRKAELSNGRSAMLATAGWSFPTLWTFPDGLYRAETDGKSYKGEIGKEAAIEWTGNWAKLDDAQNEDMEIKELKNGRLAIFGMAGYFASVLVSGSVPALS</sequence>
<dbReference type="PANTHER" id="PTHR21649">
    <property type="entry name" value="CHLOROPHYLL A/B BINDING PROTEIN"/>
    <property type="match status" value="1"/>
</dbReference>
<evidence type="ECO:0000313" key="11">
    <source>
        <dbReference type="EMBL" id="KAG7357579.1"/>
    </source>
</evidence>
<accession>A0A9K3L9B7</accession>
<dbReference type="AlphaFoldDB" id="A0A9K3L9B7"/>
<feature type="binding site" evidence="9">
    <location>
        <position position="114"/>
    </location>
    <ligand>
        <name>chlorophyll a</name>
        <dbReference type="ChEBI" id="CHEBI:58416"/>
        <label>1</label>
    </ligand>
</feature>
<dbReference type="EMBL" id="JAGRRH010000015">
    <property type="protein sequence ID" value="KAG7357579.1"/>
    <property type="molecule type" value="Genomic_DNA"/>
</dbReference>
<keyword evidence="10" id="KW-1133">Transmembrane helix</keyword>
<feature type="binding site" evidence="9">
    <location>
        <position position="111"/>
    </location>
    <ligand>
        <name>chlorophyll a</name>
        <dbReference type="ChEBI" id="CHEBI:58416"/>
        <label>1</label>
    </ligand>
</feature>
<dbReference type="OrthoDB" id="423598at2759"/>
<keyword evidence="6" id="KW-0934">Plastid</keyword>
<evidence type="ECO:0000256" key="3">
    <source>
        <dbReference type="ARBA" id="ARBA00005933"/>
    </source>
</evidence>
<dbReference type="Pfam" id="PF00504">
    <property type="entry name" value="Chloroa_b-bind"/>
    <property type="match status" value="2"/>
</dbReference>
<evidence type="ECO:0000256" key="2">
    <source>
        <dbReference type="ARBA" id="ARBA00004229"/>
    </source>
</evidence>
<name>A0A9K3L9B7_9STRA</name>
<feature type="binding site" evidence="9">
    <location>
        <position position="110"/>
    </location>
    <ligand>
        <name>chlorophyll a</name>
        <dbReference type="ChEBI" id="CHEBI:58416"/>
        <label>1</label>
    </ligand>
</feature>
<comment type="subunit">
    <text evidence="8">The LHC complex of chromophytic algae is composed of fucoxanthin, chlorophyll A and C bound non-covalently by fucoxanthin chlorophyll proteins (FCPs). The ratio of the pigments in LHC; fucoxanthin: chlorophyll C: chlorophyll A; (0.6-1): (0.1-0.3): (1).</text>
</comment>
<evidence type="ECO:0000256" key="7">
    <source>
        <dbReference type="ARBA" id="ARBA00023243"/>
    </source>
</evidence>
<feature type="transmembrane region" description="Helical" evidence="10">
    <location>
        <begin position="117"/>
        <end position="138"/>
    </location>
</feature>
<keyword evidence="7" id="KW-0437">Light-harvesting polypeptide</keyword>
<gene>
    <name evidence="11" type="ORF">IV203_002267</name>
</gene>
<evidence type="ECO:0000256" key="1">
    <source>
        <dbReference type="ARBA" id="ARBA00004022"/>
    </source>
</evidence>
<dbReference type="GO" id="GO:0009765">
    <property type="term" value="P:photosynthesis, light harvesting"/>
    <property type="evidence" value="ECO:0007669"/>
    <property type="project" value="InterPro"/>
</dbReference>
<keyword evidence="9" id="KW-0157">Chromophore</keyword>